<name>A0A1W5CYH9_9LECA</name>
<keyword evidence="4" id="KW-1185">Reference proteome</keyword>
<dbReference type="Pfam" id="PF24626">
    <property type="entry name" value="SH3_Tf2-1"/>
    <property type="match status" value="1"/>
</dbReference>
<sequence>MDNIAEWPTVLPRLQAASNNAYRISTRQTPNKILYGFRPKEALDLLQTTVSSDNHGPTIVEAHPTSKESAEGKRASERARLREVQKTDLLPTMSSYRPSHIDAKDAIAWAALQSKHYYNANHHPRFFSIGDKVLLRLHCGYKLPGIVNQKIEQQFVGPFTVTEQIGRLAYRLDLPLNWLIHNVISITHLEPAHTNDPYNRPQPDHPPTVTVKGATTDDNYEIERLLQKQTSC</sequence>
<feature type="region of interest" description="Disordered" evidence="1">
    <location>
        <begin position="54"/>
        <end position="75"/>
    </location>
</feature>
<dbReference type="EMBL" id="FWEW01000853">
    <property type="protein sequence ID" value="SLM35924.1"/>
    <property type="molecule type" value="Genomic_DNA"/>
</dbReference>
<evidence type="ECO:0000313" key="3">
    <source>
        <dbReference type="EMBL" id="SLM35924.1"/>
    </source>
</evidence>
<feature type="region of interest" description="Disordered" evidence="1">
    <location>
        <begin position="194"/>
        <end position="213"/>
    </location>
</feature>
<dbReference type="Proteomes" id="UP000192927">
    <property type="component" value="Unassembled WGS sequence"/>
</dbReference>
<evidence type="ECO:0000256" key="1">
    <source>
        <dbReference type="SAM" id="MobiDB-lite"/>
    </source>
</evidence>
<feature type="compositionally biased region" description="Basic and acidic residues" evidence="1">
    <location>
        <begin position="64"/>
        <end position="75"/>
    </location>
</feature>
<feature type="domain" description="Tf2-1-like SH3-like" evidence="2">
    <location>
        <begin position="130"/>
        <end position="192"/>
    </location>
</feature>
<proteinExistence type="predicted"/>
<evidence type="ECO:0000313" key="4">
    <source>
        <dbReference type="Proteomes" id="UP000192927"/>
    </source>
</evidence>
<reference evidence="4" key="1">
    <citation type="submission" date="2017-03" db="EMBL/GenBank/DDBJ databases">
        <authorList>
            <person name="Sharma R."/>
            <person name="Thines M."/>
        </authorList>
    </citation>
    <scope>NUCLEOTIDE SEQUENCE [LARGE SCALE GENOMIC DNA]</scope>
</reference>
<protein>
    <submittedName>
        <fullName evidence="3">Probable transposable element</fullName>
    </submittedName>
</protein>
<evidence type="ECO:0000259" key="2">
    <source>
        <dbReference type="Pfam" id="PF24626"/>
    </source>
</evidence>
<dbReference type="AlphaFoldDB" id="A0A1W5CYH9"/>
<organism evidence="3 4">
    <name type="scientific">Lasallia pustulata</name>
    <dbReference type="NCBI Taxonomy" id="136370"/>
    <lineage>
        <taxon>Eukaryota</taxon>
        <taxon>Fungi</taxon>
        <taxon>Dikarya</taxon>
        <taxon>Ascomycota</taxon>
        <taxon>Pezizomycotina</taxon>
        <taxon>Lecanoromycetes</taxon>
        <taxon>OSLEUM clade</taxon>
        <taxon>Umbilicariomycetidae</taxon>
        <taxon>Umbilicariales</taxon>
        <taxon>Umbilicariaceae</taxon>
        <taxon>Lasallia</taxon>
    </lineage>
</organism>
<accession>A0A1W5CYH9</accession>
<dbReference type="InterPro" id="IPR056924">
    <property type="entry name" value="SH3_Tf2-1"/>
</dbReference>